<dbReference type="Pfam" id="PF14230">
    <property type="entry name" value="DUF4333"/>
    <property type="match status" value="1"/>
</dbReference>
<comment type="caution">
    <text evidence="3">The sequence shown here is derived from an EMBL/GenBank/DDBJ whole genome shotgun (WGS) entry which is preliminary data.</text>
</comment>
<sequence>MAKPRRKIGKMLLITTGAVAVVIVAAVVLVRLFSTPVFDSKAMERGIAGVITKDFGEGDVTDVRCPSGQKVEKDATFTCTAKIKGAEKRVTIKVLNEQNGEYEVGQPH</sequence>
<proteinExistence type="predicted"/>
<evidence type="ECO:0000313" key="3">
    <source>
        <dbReference type="EMBL" id="MBB4957527.1"/>
    </source>
</evidence>
<protein>
    <recommendedName>
        <fullName evidence="2">DUF4333 domain-containing protein</fullName>
    </recommendedName>
</protein>
<feature type="domain" description="DUF4333" evidence="2">
    <location>
        <begin position="24"/>
        <end position="98"/>
    </location>
</feature>
<organism evidence="3 4">
    <name type="scientific">Micromonospora polyrhachis</name>
    <dbReference type="NCBI Taxonomy" id="1282883"/>
    <lineage>
        <taxon>Bacteria</taxon>
        <taxon>Bacillati</taxon>
        <taxon>Actinomycetota</taxon>
        <taxon>Actinomycetes</taxon>
        <taxon>Micromonosporales</taxon>
        <taxon>Micromonosporaceae</taxon>
        <taxon>Micromonospora</taxon>
    </lineage>
</organism>
<evidence type="ECO:0000256" key="1">
    <source>
        <dbReference type="SAM" id="Phobius"/>
    </source>
</evidence>
<evidence type="ECO:0000313" key="4">
    <source>
        <dbReference type="Proteomes" id="UP000578819"/>
    </source>
</evidence>
<reference evidence="3 4" key="1">
    <citation type="submission" date="2020-08" db="EMBL/GenBank/DDBJ databases">
        <title>Sequencing the genomes of 1000 actinobacteria strains.</title>
        <authorList>
            <person name="Klenk H.-P."/>
        </authorList>
    </citation>
    <scope>NUCLEOTIDE SEQUENCE [LARGE SCALE GENOMIC DNA]</scope>
    <source>
        <strain evidence="3 4">DSM 45886</strain>
    </source>
</reference>
<keyword evidence="4" id="KW-1185">Reference proteome</keyword>
<keyword evidence="1" id="KW-0812">Transmembrane</keyword>
<keyword evidence="1" id="KW-1133">Transmembrane helix</keyword>
<name>A0A7W7WNE4_9ACTN</name>
<dbReference type="InterPro" id="IPR025637">
    <property type="entry name" value="DUF4333"/>
</dbReference>
<dbReference type="RefSeq" id="WP_184533590.1">
    <property type="nucleotide sequence ID" value="NZ_JACHJW010000001.1"/>
</dbReference>
<dbReference type="EMBL" id="JACHJW010000001">
    <property type="protein sequence ID" value="MBB4957527.1"/>
    <property type="molecule type" value="Genomic_DNA"/>
</dbReference>
<gene>
    <name evidence="3" type="ORF">FHR38_001260</name>
</gene>
<feature type="transmembrane region" description="Helical" evidence="1">
    <location>
        <begin position="12"/>
        <end position="33"/>
    </location>
</feature>
<keyword evidence="1" id="KW-0472">Membrane</keyword>
<dbReference type="Proteomes" id="UP000578819">
    <property type="component" value="Unassembled WGS sequence"/>
</dbReference>
<accession>A0A7W7WNE4</accession>
<evidence type="ECO:0000259" key="2">
    <source>
        <dbReference type="Pfam" id="PF14230"/>
    </source>
</evidence>
<dbReference type="AlphaFoldDB" id="A0A7W7WNE4"/>